<sequence>MNRDYAWLMISRHSISSQTHVKDQANVQKSIIQITRSNPNVLVDKTKSAEDGLKTVHTESGESKELGADEISKKIKLKDLADLLKDTRSAFFTLDSPPDEPINVSDESDQEEVKKAKETLATSQDVDLLQSQKKELEQLKVAAKAEVASLKAKPSYPDINQLINLLIIGLSREIKELKQYIKDMKIELPGDLKEILSKLETFTSTISNLLSQVAKLKNIQWELPTEFATFMENASRAATMGVPSADKATASPAEGEKDADINLKNELVDLLGIDNVTQYYNKKLLDERYYEKMKKRR</sequence>
<keyword evidence="1" id="KW-0175">Coiled coil</keyword>
<comment type="caution">
    <text evidence="2">The sequence shown here is derived from an EMBL/GenBank/DDBJ whole genome shotgun (WGS) entry which is preliminary data.</text>
</comment>
<evidence type="ECO:0000313" key="2">
    <source>
        <dbReference type="EMBL" id="GFA12363.1"/>
    </source>
</evidence>
<name>A0A699J618_TANCI</name>
<organism evidence="2">
    <name type="scientific">Tanacetum cinerariifolium</name>
    <name type="common">Dalmatian daisy</name>
    <name type="synonym">Chrysanthemum cinerariifolium</name>
    <dbReference type="NCBI Taxonomy" id="118510"/>
    <lineage>
        <taxon>Eukaryota</taxon>
        <taxon>Viridiplantae</taxon>
        <taxon>Streptophyta</taxon>
        <taxon>Embryophyta</taxon>
        <taxon>Tracheophyta</taxon>
        <taxon>Spermatophyta</taxon>
        <taxon>Magnoliopsida</taxon>
        <taxon>eudicotyledons</taxon>
        <taxon>Gunneridae</taxon>
        <taxon>Pentapetalae</taxon>
        <taxon>asterids</taxon>
        <taxon>campanulids</taxon>
        <taxon>Asterales</taxon>
        <taxon>Asteraceae</taxon>
        <taxon>Asteroideae</taxon>
        <taxon>Anthemideae</taxon>
        <taxon>Anthemidinae</taxon>
        <taxon>Tanacetum</taxon>
    </lineage>
</organism>
<gene>
    <name evidence="2" type="ORF">Tci_584335</name>
</gene>
<proteinExistence type="predicted"/>
<dbReference type="AlphaFoldDB" id="A0A699J618"/>
<protein>
    <submittedName>
        <fullName evidence="2">Uncharacterized protein</fullName>
    </submittedName>
</protein>
<dbReference type="EMBL" id="BKCJ010372484">
    <property type="protein sequence ID" value="GFA12363.1"/>
    <property type="molecule type" value="Genomic_DNA"/>
</dbReference>
<feature type="coiled-coil region" evidence="1">
    <location>
        <begin position="126"/>
        <end position="187"/>
    </location>
</feature>
<accession>A0A699J618</accession>
<evidence type="ECO:0000256" key="1">
    <source>
        <dbReference type="SAM" id="Coils"/>
    </source>
</evidence>
<reference evidence="2" key="1">
    <citation type="journal article" date="2019" name="Sci. Rep.">
        <title>Draft genome of Tanacetum cinerariifolium, the natural source of mosquito coil.</title>
        <authorList>
            <person name="Yamashiro T."/>
            <person name="Shiraishi A."/>
            <person name="Satake H."/>
            <person name="Nakayama K."/>
        </authorList>
    </citation>
    <scope>NUCLEOTIDE SEQUENCE</scope>
</reference>